<comment type="pathway">
    <text evidence="2 13">Glycolipid biosynthesis; lipid IV(A) biosynthesis; lipid IV(A) from (3R)-3-hydroxytetradecanoyl-[acyl-carrier-protein] and UDP-N-acetyl-alpha-D-glucosamine: step 6/6.</text>
</comment>
<gene>
    <name evidence="13 14" type="primary">lpxK</name>
    <name evidence="14" type="ORF">DJ013_01350</name>
</gene>
<dbReference type="KEGG" id="als:DJ013_01350"/>
<dbReference type="GO" id="GO:0005886">
    <property type="term" value="C:plasma membrane"/>
    <property type="evidence" value="ECO:0007669"/>
    <property type="project" value="TreeGrafter"/>
</dbReference>
<dbReference type="EMBL" id="CP029480">
    <property type="protein sequence ID" value="AWV96896.1"/>
    <property type="molecule type" value="Genomic_DNA"/>
</dbReference>
<dbReference type="InterPro" id="IPR027417">
    <property type="entry name" value="P-loop_NTPase"/>
</dbReference>
<evidence type="ECO:0000256" key="2">
    <source>
        <dbReference type="ARBA" id="ARBA00004870"/>
    </source>
</evidence>
<keyword evidence="15" id="KW-1185">Reference proteome</keyword>
<keyword evidence="7 13" id="KW-0808">Transferase</keyword>
<dbReference type="PANTHER" id="PTHR42724:SF1">
    <property type="entry name" value="TETRAACYLDISACCHARIDE 4'-KINASE, MITOCHONDRIAL-RELATED"/>
    <property type="match status" value="1"/>
</dbReference>
<evidence type="ECO:0000256" key="10">
    <source>
        <dbReference type="ARBA" id="ARBA00022840"/>
    </source>
</evidence>
<evidence type="ECO:0000256" key="1">
    <source>
        <dbReference type="ARBA" id="ARBA00002274"/>
    </source>
</evidence>
<dbReference type="UniPathway" id="UPA00359">
    <property type="reaction ID" value="UER00482"/>
</dbReference>
<dbReference type="AlphaFoldDB" id="A0A2Z4G6W3"/>
<reference evidence="14 15" key="1">
    <citation type="submission" date="2018-05" db="EMBL/GenBank/DDBJ databases">
        <title>Complete genome sequence of Arcticibacterium luteifluviistationis SM1504T, a cytophagaceae bacterium isolated from Arctic surface seawater.</title>
        <authorList>
            <person name="Li Y."/>
            <person name="Qin Q.-L."/>
        </authorList>
    </citation>
    <scope>NUCLEOTIDE SEQUENCE [LARGE SCALE GENOMIC DNA]</scope>
    <source>
        <strain evidence="14 15">SM1504</strain>
    </source>
</reference>
<evidence type="ECO:0000313" key="14">
    <source>
        <dbReference type="EMBL" id="AWV96896.1"/>
    </source>
</evidence>
<dbReference type="OrthoDB" id="9766423at2"/>
<evidence type="ECO:0000313" key="15">
    <source>
        <dbReference type="Proteomes" id="UP000249873"/>
    </source>
</evidence>
<evidence type="ECO:0000256" key="5">
    <source>
        <dbReference type="ARBA" id="ARBA00022516"/>
    </source>
</evidence>
<evidence type="ECO:0000256" key="9">
    <source>
        <dbReference type="ARBA" id="ARBA00022777"/>
    </source>
</evidence>
<evidence type="ECO:0000256" key="6">
    <source>
        <dbReference type="ARBA" id="ARBA00022556"/>
    </source>
</evidence>
<comment type="similarity">
    <text evidence="13">Belongs to the LpxK family.</text>
</comment>
<evidence type="ECO:0000256" key="12">
    <source>
        <dbReference type="ARBA" id="ARBA00029757"/>
    </source>
</evidence>
<dbReference type="InterPro" id="IPR003758">
    <property type="entry name" value="LpxK"/>
</dbReference>
<comment type="catalytic activity">
    <reaction evidence="13">
        <text>a lipid A disaccharide + ATP = a lipid IVA + ADP + H(+)</text>
        <dbReference type="Rhea" id="RHEA:67840"/>
        <dbReference type="ChEBI" id="CHEBI:15378"/>
        <dbReference type="ChEBI" id="CHEBI:30616"/>
        <dbReference type="ChEBI" id="CHEBI:176343"/>
        <dbReference type="ChEBI" id="CHEBI:176425"/>
        <dbReference type="ChEBI" id="CHEBI:456216"/>
        <dbReference type="EC" id="2.7.1.130"/>
    </reaction>
</comment>
<dbReference type="GO" id="GO:0009245">
    <property type="term" value="P:lipid A biosynthetic process"/>
    <property type="evidence" value="ECO:0007669"/>
    <property type="project" value="UniProtKB-UniRule"/>
</dbReference>
<comment type="function">
    <text evidence="1 13">Transfers the gamma-phosphate of ATP to the 4'-position of a tetraacyldisaccharide 1-phosphate intermediate (termed DS-1-P) to form tetraacyldisaccharide 1,4'-bis-phosphate (lipid IVA).</text>
</comment>
<protein>
    <recommendedName>
        <fullName evidence="4 13">Tetraacyldisaccharide 4'-kinase</fullName>
        <ecNumber evidence="3 13">2.7.1.130</ecNumber>
    </recommendedName>
    <alternativeName>
        <fullName evidence="12 13">Lipid A 4'-kinase</fullName>
    </alternativeName>
</protein>
<dbReference type="GO" id="GO:0005524">
    <property type="term" value="F:ATP binding"/>
    <property type="evidence" value="ECO:0007669"/>
    <property type="project" value="UniProtKB-UniRule"/>
</dbReference>
<organism evidence="14 15">
    <name type="scientific">Arcticibacterium luteifluviistationis</name>
    <dbReference type="NCBI Taxonomy" id="1784714"/>
    <lineage>
        <taxon>Bacteria</taxon>
        <taxon>Pseudomonadati</taxon>
        <taxon>Bacteroidota</taxon>
        <taxon>Cytophagia</taxon>
        <taxon>Cytophagales</taxon>
        <taxon>Leadbetterellaceae</taxon>
        <taxon>Arcticibacterium</taxon>
    </lineage>
</organism>
<keyword evidence="6 13" id="KW-0441">Lipid A biosynthesis</keyword>
<accession>A0A2Z4G6W3</accession>
<dbReference type="Pfam" id="PF02606">
    <property type="entry name" value="LpxK"/>
    <property type="match status" value="1"/>
</dbReference>
<evidence type="ECO:0000256" key="13">
    <source>
        <dbReference type="HAMAP-Rule" id="MF_00409"/>
    </source>
</evidence>
<dbReference type="PANTHER" id="PTHR42724">
    <property type="entry name" value="TETRAACYLDISACCHARIDE 4'-KINASE"/>
    <property type="match status" value="1"/>
</dbReference>
<keyword evidence="10 13" id="KW-0067">ATP-binding</keyword>
<keyword evidence="5 13" id="KW-0444">Lipid biosynthesis</keyword>
<sequence length="351" mass="40588">MKSFLKTLLFPFAILYDAVTKIRNFLFDKGIFKVYEPPVFSIGVGNLSVGGTGKTPFISYLIKTFPDKKIAILSRGYGRKTKGYIEVNQEATTDTVGDEILMLYQRHESTAKFFVSENRKLGIENILLKYPETDLILFDDIYQHRKVKPAFLVLLSTFDKPFFKDFLLPMGRLREARSGAKRADAVIITKAQSLHEERLVTTFLKQVKKYGQSENSLFFNKQVFAKLKNDFGKALETDENVKLISGIANNHSFEVEVTKYQKVIEKHFYPDHHSYTRKNLDDAFKLMPNAPLVTTEKDYVKLKYLLTEKEKEQVYVLKLESAFIKREDEFLRNIKTSFKSFQEQKGSLNNG</sequence>
<name>A0A2Z4G6W3_9BACT</name>
<evidence type="ECO:0000256" key="8">
    <source>
        <dbReference type="ARBA" id="ARBA00022741"/>
    </source>
</evidence>
<dbReference type="SUPFAM" id="SSF52540">
    <property type="entry name" value="P-loop containing nucleoside triphosphate hydrolases"/>
    <property type="match status" value="1"/>
</dbReference>
<dbReference type="GO" id="GO:0009244">
    <property type="term" value="P:lipopolysaccharide core region biosynthetic process"/>
    <property type="evidence" value="ECO:0007669"/>
    <property type="project" value="TreeGrafter"/>
</dbReference>
<keyword evidence="8 13" id="KW-0547">Nucleotide-binding</keyword>
<keyword evidence="9 13" id="KW-0418">Kinase</keyword>
<proteinExistence type="inferred from homology"/>
<evidence type="ECO:0000256" key="4">
    <source>
        <dbReference type="ARBA" id="ARBA00016436"/>
    </source>
</evidence>
<dbReference type="RefSeq" id="WP_111369998.1">
    <property type="nucleotide sequence ID" value="NZ_CP029480.1"/>
</dbReference>
<dbReference type="HAMAP" id="MF_00409">
    <property type="entry name" value="LpxK"/>
    <property type="match status" value="1"/>
</dbReference>
<dbReference type="Proteomes" id="UP000249873">
    <property type="component" value="Chromosome"/>
</dbReference>
<evidence type="ECO:0000256" key="3">
    <source>
        <dbReference type="ARBA" id="ARBA00012071"/>
    </source>
</evidence>
<dbReference type="GO" id="GO:0009029">
    <property type="term" value="F:lipid-A 4'-kinase activity"/>
    <property type="evidence" value="ECO:0007669"/>
    <property type="project" value="UniProtKB-UniRule"/>
</dbReference>
<dbReference type="NCBIfam" id="TIGR00682">
    <property type="entry name" value="lpxK"/>
    <property type="match status" value="1"/>
</dbReference>
<evidence type="ECO:0000256" key="11">
    <source>
        <dbReference type="ARBA" id="ARBA00023098"/>
    </source>
</evidence>
<feature type="binding site" evidence="13">
    <location>
        <begin position="48"/>
        <end position="55"/>
    </location>
    <ligand>
        <name>ATP</name>
        <dbReference type="ChEBI" id="CHEBI:30616"/>
    </ligand>
</feature>
<dbReference type="EC" id="2.7.1.130" evidence="3 13"/>
<evidence type="ECO:0000256" key="7">
    <source>
        <dbReference type="ARBA" id="ARBA00022679"/>
    </source>
</evidence>
<keyword evidence="11 13" id="KW-0443">Lipid metabolism</keyword>